<dbReference type="Pfam" id="PF08852">
    <property type="entry name" value="DUF1822"/>
    <property type="match status" value="1"/>
</dbReference>
<dbReference type="OrthoDB" id="467121at2"/>
<dbReference type="STRING" id="1641165.XM38_18120"/>
<organism evidence="1 2">
    <name type="scientific">Halomicronema hongdechloris C2206</name>
    <dbReference type="NCBI Taxonomy" id="1641165"/>
    <lineage>
        <taxon>Bacteria</taxon>
        <taxon>Bacillati</taxon>
        <taxon>Cyanobacteriota</taxon>
        <taxon>Cyanophyceae</taxon>
        <taxon>Nodosilineales</taxon>
        <taxon>Nodosilineaceae</taxon>
        <taxon>Halomicronema</taxon>
    </lineage>
</organism>
<dbReference type="EMBL" id="CP021983">
    <property type="protein sequence ID" value="ASC73452.1"/>
    <property type="molecule type" value="Genomic_DNA"/>
</dbReference>
<evidence type="ECO:0000313" key="2">
    <source>
        <dbReference type="Proteomes" id="UP000191901"/>
    </source>
</evidence>
<gene>
    <name evidence="1" type="ORF">XM38_044190</name>
</gene>
<reference evidence="1 2" key="1">
    <citation type="journal article" date="2016" name="Biochim. Biophys. Acta">
        <title>Characterization of red-shifted phycobilisomes isolated from the chlorophyll f-containing cyanobacterium Halomicronema hongdechloris.</title>
        <authorList>
            <person name="Li Y."/>
            <person name="Lin Y."/>
            <person name="Garvey C.J."/>
            <person name="Birch D."/>
            <person name="Corkery R.W."/>
            <person name="Loughlin P.C."/>
            <person name="Scheer H."/>
            <person name="Willows R.D."/>
            <person name="Chen M."/>
        </authorList>
    </citation>
    <scope>NUCLEOTIDE SEQUENCE [LARGE SCALE GENOMIC DNA]</scope>
    <source>
        <strain evidence="1 2">C2206</strain>
    </source>
</reference>
<dbReference type="Proteomes" id="UP000191901">
    <property type="component" value="Chromosome"/>
</dbReference>
<protein>
    <submittedName>
        <fullName evidence="1">Uncharacterized protein</fullName>
    </submittedName>
</protein>
<evidence type="ECO:0000313" key="1">
    <source>
        <dbReference type="EMBL" id="ASC73452.1"/>
    </source>
</evidence>
<proteinExistence type="predicted"/>
<keyword evidence="2" id="KW-1185">Reference proteome</keyword>
<dbReference type="AlphaFoldDB" id="A0A1Z3HT73"/>
<dbReference type="KEGG" id="hhg:XM38_044190"/>
<name>A0A1Z3HT73_9CYAN</name>
<accession>A0A1Z3HT73</accession>
<dbReference type="InterPro" id="IPR014951">
    <property type="entry name" value="DUF1822"/>
</dbReference>
<dbReference type="RefSeq" id="WP_088430977.1">
    <property type="nucleotide sequence ID" value="NZ_CP021983.2"/>
</dbReference>
<sequence>MIAFDDHIDLEHEGLDADILELTPDQVAQAATRSQADPHPERQWRIYLHGLALQGFTSWLQERAPELALGTDQVSLQDPAYAHAIDAVCGLRVGELRLCLLTSGTLVDSVLPLPKAAVELPDWAAQLFVWMEVDEHRGTARVGGVLRRDQLLRQLGPDSHQVDWALSVPLSWFERDSEQLLLYLRCLEAAALPVTTTATPDLTANHQTRLQQLLPQLQQADVLPEARLPWSLGAALLSHPDWTRWLYGVQRGQTPAWPQVNATSDLVPGGDQHGAMAAATARSPSPIAGLDPIATPQLGHRHAHHHPG</sequence>